<evidence type="ECO:0000256" key="6">
    <source>
        <dbReference type="ARBA" id="ARBA00012093"/>
    </source>
</evidence>
<evidence type="ECO:0000256" key="3">
    <source>
        <dbReference type="ARBA" id="ARBA00004742"/>
    </source>
</evidence>
<dbReference type="GO" id="GO:0030170">
    <property type="term" value="F:pyridoxal phosphate binding"/>
    <property type="evidence" value="ECO:0007669"/>
    <property type="project" value="InterPro"/>
</dbReference>
<comment type="pathway">
    <text evidence="3">Carbohydrate biosynthesis; gluconeogenesis.</text>
</comment>
<evidence type="ECO:0000256" key="10">
    <source>
        <dbReference type="ARBA" id="ARBA00023239"/>
    </source>
</evidence>
<organism evidence="13 14">
    <name type="scientific">Tieghemostelium lacteum</name>
    <name type="common">Slime mold</name>
    <name type="synonym">Dictyostelium lacteum</name>
    <dbReference type="NCBI Taxonomy" id="361077"/>
    <lineage>
        <taxon>Eukaryota</taxon>
        <taxon>Amoebozoa</taxon>
        <taxon>Evosea</taxon>
        <taxon>Eumycetozoa</taxon>
        <taxon>Dictyostelia</taxon>
        <taxon>Dictyosteliales</taxon>
        <taxon>Raperosteliaceae</taxon>
        <taxon>Tieghemostelium</taxon>
    </lineage>
</organism>
<dbReference type="GO" id="GO:0006094">
    <property type="term" value="P:gluconeogenesis"/>
    <property type="evidence" value="ECO:0007669"/>
    <property type="project" value="UniProtKB-KW"/>
</dbReference>
<dbReference type="PROSITE" id="PS00165">
    <property type="entry name" value="DEHYDRATASE_SER_THR"/>
    <property type="match status" value="1"/>
</dbReference>
<evidence type="ECO:0000313" key="13">
    <source>
        <dbReference type="EMBL" id="KYQ89535.1"/>
    </source>
</evidence>
<protein>
    <recommendedName>
        <fullName evidence="6">L-serine ammonia-lyase</fullName>
        <ecNumber evidence="6">4.3.1.17</ecNumber>
    </recommendedName>
</protein>
<dbReference type="GO" id="GO:0004794">
    <property type="term" value="F:threonine deaminase activity"/>
    <property type="evidence" value="ECO:0007669"/>
    <property type="project" value="TreeGrafter"/>
</dbReference>
<evidence type="ECO:0000256" key="4">
    <source>
        <dbReference type="ARBA" id="ARBA00008639"/>
    </source>
</evidence>
<dbReference type="OrthoDB" id="7773036at2759"/>
<evidence type="ECO:0000256" key="8">
    <source>
        <dbReference type="ARBA" id="ARBA00022490"/>
    </source>
</evidence>
<evidence type="ECO:0000256" key="5">
    <source>
        <dbReference type="ARBA" id="ARBA00010869"/>
    </source>
</evidence>
<dbReference type="PIRSF" id="PIRSF006278">
    <property type="entry name" value="ACCD_DCysDesulf"/>
    <property type="match status" value="1"/>
</dbReference>
<comment type="similarity">
    <text evidence="4">Belongs to the ACC deaminase/D-cysteine desulfhydrase family.</text>
</comment>
<comment type="subcellular location">
    <subcellularLocation>
        <location evidence="2">Cytoplasm</location>
    </subcellularLocation>
</comment>
<dbReference type="OMA" id="DGWVNIH"/>
<dbReference type="InterPro" id="IPR036052">
    <property type="entry name" value="TrpB-like_PALP_sf"/>
</dbReference>
<dbReference type="InParanoid" id="A0A151Z6G9"/>
<dbReference type="SUPFAM" id="SSF53686">
    <property type="entry name" value="Tryptophan synthase beta subunit-like PLP-dependent enzymes"/>
    <property type="match status" value="1"/>
</dbReference>
<accession>A0A151Z6G9</accession>
<dbReference type="STRING" id="361077.A0A151Z6G9"/>
<dbReference type="Proteomes" id="UP000076078">
    <property type="component" value="Unassembled WGS sequence"/>
</dbReference>
<dbReference type="GO" id="GO:0006565">
    <property type="term" value="P:L-serine catabolic process"/>
    <property type="evidence" value="ECO:0007669"/>
    <property type="project" value="TreeGrafter"/>
</dbReference>
<evidence type="ECO:0000256" key="1">
    <source>
        <dbReference type="ARBA" id="ARBA00001933"/>
    </source>
</evidence>
<dbReference type="Pfam" id="PF00291">
    <property type="entry name" value="PALP"/>
    <property type="match status" value="1"/>
</dbReference>
<evidence type="ECO:0000313" key="14">
    <source>
        <dbReference type="Proteomes" id="UP000076078"/>
    </source>
</evidence>
<dbReference type="GO" id="GO:0006567">
    <property type="term" value="P:L-threonine catabolic process"/>
    <property type="evidence" value="ECO:0007669"/>
    <property type="project" value="TreeGrafter"/>
</dbReference>
<feature type="domain" description="Tryptophan synthase beta chain-like PALP" evidence="12">
    <location>
        <begin position="48"/>
        <end position="331"/>
    </location>
</feature>
<dbReference type="InterPro" id="IPR000634">
    <property type="entry name" value="Ser/Thr_deHydtase_PyrdxlP-BS"/>
</dbReference>
<gene>
    <name evidence="13" type="ORF">DLAC_11776</name>
</gene>
<proteinExistence type="inferred from homology"/>
<dbReference type="InterPro" id="IPR001926">
    <property type="entry name" value="TrpB-like_PALP"/>
</dbReference>
<keyword evidence="7" id="KW-0312">Gluconeogenesis</keyword>
<dbReference type="PANTHER" id="PTHR48078:SF2">
    <property type="entry name" value="CATABOLIC L-SERINE_THREONINE DEHYDRATASE"/>
    <property type="match status" value="1"/>
</dbReference>
<dbReference type="FunCoup" id="A0A151Z6G9">
    <property type="interactions" value="135"/>
</dbReference>
<dbReference type="GO" id="GO:0016846">
    <property type="term" value="F:carbon-sulfur lyase activity"/>
    <property type="evidence" value="ECO:0007669"/>
    <property type="project" value="UniProtKB-ARBA"/>
</dbReference>
<evidence type="ECO:0000256" key="9">
    <source>
        <dbReference type="ARBA" id="ARBA00022898"/>
    </source>
</evidence>
<comment type="cofactor">
    <cofactor evidence="1">
        <name>pyridoxal 5'-phosphate</name>
        <dbReference type="ChEBI" id="CHEBI:597326"/>
    </cofactor>
</comment>
<comment type="similarity">
    <text evidence="5">Belongs to the serine/threonine dehydratase family.</text>
</comment>
<dbReference type="AlphaFoldDB" id="A0A151Z6G9"/>
<dbReference type="EMBL" id="LODT01000039">
    <property type="protein sequence ID" value="KYQ89535.1"/>
    <property type="molecule type" value="Genomic_DNA"/>
</dbReference>
<evidence type="ECO:0000256" key="11">
    <source>
        <dbReference type="ARBA" id="ARBA00049406"/>
    </source>
</evidence>
<dbReference type="FunFam" id="3.40.50.1100:FF:000040">
    <property type="entry name" value="L-serine dehydratase, putative"/>
    <property type="match status" value="1"/>
</dbReference>
<evidence type="ECO:0000256" key="2">
    <source>
        <dbReference type="ARBA" id="ARBA00004496"/>
    </source>
</evidence>
<keyword evidence="10" id="KW-0456">Lyase</keyword>
<dbReference type="Gene3D" id="3.40.50.1100">
    <property type="match status" value="2"/>
</dbReference>
<comment type="caution">
    <text evidence="13">The sequence shown here is derived from an EMBL/GenBank/DDBJ whole genome shotgun (WGS) entry which is preliminary data.</text>
</comment>
<dbReference type="InterPro" id="IPR050147">
    <property type="entry name" value="Ser/Thr_Dehydratase"/>
</dbReference>
<reference evidence="13 14" key="1">
    <citation type="submission" date="2015-12" db="EMBL/GenBank/DDBJ databases">
        <title>Dictyostelia acquired genes for synthesis and detection of signals that induce cell-type specialization by lateral gene transfer from prokaryotes.</title>
        <authorList>
            <person name="Gloeckner G."/>
            <person name="Schaap P."/>
        </authorList>
    </citation>
    <scope>NUCLEOTIDE SEQUENCE [LARGE SCALE GENOMIC DNA]</scope>
    <source>
        <strain evidence="13 14">TK</strain>
    </source>
</reference>
<name>A0A151Z6G9_TIELA</name>
<keyword evidence="14" id="KW-1185">Reference proteome</keyword>
<dbReference type="EC" id="4.3.1.17" evidence="6"/>
<keyword evidence="9" id="KW-0663">Pyridoxal phosphate</keyword>
<dbReference type="GO" id="GO:0009097">
    <property type="term" value="P:isoleucine biosynthetic process"/>
    <property type="evidence" value="ECO:0007669"/>
    <property type="project" value="TreeGrafter"/>
</dbReference>
<evidence type="ECO:0000259" key="12">
    <source>
        <dbReference type="Pfam" id="PF00291"/>
    </source>
</evidence>
<dbReference type="GO" id="GO:0005737">
    <property type="term" value="C:cytoplasm"/>
    <property type="evidence" value="ECO:0007669"/>
    <property type="project" value="UniProtKB-SubCell"/>
</dbReference>
<dbReference type="GO" id="GO:0003941">
    <property type="term" value="F:L-serine ammonia-lyase activity"/>
    <property type="evidence" value="ECO:0007669"/>
    <property type="project" value="UniProtKB-EC"/>
</dbReference>
<dbReference type="InterPro" id="IPR027278">
    <property type="entry name" value="ACCD_DCysDesulf"/>
</dbReference>
<keyword evidence="8" id="KW-0963">Cytoplasm</keyword>
<sequence>MVPITIMDKSNNSPKQLHIKTPLLESSILSKNYNNQTTTNGTLETETKSTTKIFLKMDSSQPSGSFKIRGIGKLCQQVKEQGATHLVNSSGGNAGISTAYAGKCLGLKTTIVVPTTIAQETIQKMRDYGANVVVHGNIWNEADLKAREIAMADGGMIGYIHPFDDPVLWDGHATIMEEVYQDFKEGRMEKPDVVVCSVGGGGLFLGVSMGLHQVGWGDIPILAVETHGSHKFHQCFKEGQYTILEPHQVTSIAKTLATRAVCKAAWEQTKKHKVIPVLVTDREAVEACLKFVDHERVLVEPSCGASLAAVYKKVPELDELNPKNILVIVCGGNGTSFSILTKFSETLPK</sequence>
<evidence type="ECO:0000256" key="7">
    <source>
        <dbReference type="ARBA" id="ARBA00022432"/>
    </source>
</evidence>
<comment type="catalytic activity">
    <reaction evidence="11">
        <text>L-serine = pyruvate + NH4(+)</text>
        <dbReference type="Rhea" id="RHEA:19169"/>
        <dbReference type="ChEBI" id="CHEBI:15361"/>
        <dbReference type="ChEBI" id="CHEBI:28938"/>
        <dbReference type="ChEBI" id="CHEBI:33384"/>
        <dbReference type="EC" id="4.3.1.17"/>
    </reaction>
</comment>
<dbReference type="PANTHER" id="PTHR48078">
    <property type="entry name" value="THREONINE DEHYDRATASE, MITOCHONDRIAL-RELATED"/>
    <property type="match status" value="1"/>
</dbReference>